<reference evidence="8 9" key="1">
    <citation type="submission" date="2020-04" db="EMBL/GenBank/DDBJ databases">
        <title>Azohydromonas sp. isolated from soil.</title>
        <authorList>
            <person name="Dahal R.H."/>
        </authorList>
    </citation>
    <scope>NUCLEOTIDE SEQUENCE [LARGE SCALE GENOMIC DNA]</scope>
    <source>
        <strain evidence="8 9">G-1-1-14</strain>
    </source>
</reference>
<dbReference type="GO" id="GO:0006935">
    <property type="term" value="P:chemotaxis"/>
    <property type="evidence" value="ECO:0007669"/>
    <property type="project" value="InterPro"/>
</dbReference>
<dbReference type="Proteomes" id="UP000574067">
    <property type="component" value="Unassembled WGS sequence"/>
</dbReference>
<feature type="transmembrane region" description="Helical" evidence="5">
    <location>
        <begin position="12"/>
        <end position="32"/>
    </location>
</feature>
<evidence type="ECO:0000313" key="8">
    <source>
        <dbReference type="EMBL" id="NML14100.1"/>
    </source>
</evidence>
<dbReference type="Gene3D" id="6.10.340.10">
    <property type="match status" value="1"/>
</dbReference>
<keyword evidence="9" id="KW-1185">Reference proteome</keyword>
<evidence type="ECO:0000313" key="9">
    <source>
        <dbReference type="Proteomes" id="UP000574067"/>
    </source>
</evidence>
<comment type="caution">
    <text evidence="8">The sequence shown here is derived from an EMBL/GenBank/DDBJ whole genome shotgun (WGS) entry which is preliminary data.</text>
</comment>
<dbReference type="RefSeq" id="WP_169159014.1">
    <property type="nucleotide sequence ID" value="NZ_JABBFW010000002.1"/>
</dbReference>
<evidence type="ECO:0000256" key="1">
    <source>
        <dbReference type="ARBA" id="ARBA00004370"/>
    </source>
</evidence>
<dbReference type="PRINTS" id="PR00260">
    <property type="entry name" value="CHEMTRNSDUCR"/>
</dbReference>
<evidence type="ECO:0000256" key="5">
    <source>
        <dbReference type="SAM" id="Phobius"/>
    </source>
</evidence>
<dbReference type="PROSITE" id="PS50111">
    <property type="entry name" value="CHEMOTAXIS_TRANSDUC_2"/>
    <property type="match status" value="1"/>
</dbReference>
<feature type="transmembrane region" description="Helical" evidence="5">
    <location>
        <begin position="44"/>
        <end position="65"/>
    </location>
</feature>
<dbReference type="EMBL" id="JABBFW010000002">
    <property type="protein sequence ID" value="NML14100.1"/>
    <property type="molecule type" value="Genomic_DNA"/>
</dbReference>
<dbReference type="InterPro" id="IPR003660">
    <property type="entry name" value="HAMP_dom"/>
</dbReference>
<proteinExistence type="inferred from homology"/>
<keyword evidence="4" id="KW-0807">Transducer</keyword>
<comment type="subcellular location">
    <subcellularLocation>
        <location evidence="1">Membrane</location>
    </subcellularLocation>
</comment>
<sequence length="474" mass="49078">MSLRNLSVRNRLALVFGTLVLMVWLVSGFTLHTLGQEQHSLERYAALVAQGQTQAAGALQAAAAAAYDQSRVLLLGACLLAGALAMGLGLWVTRSITGPIQQALAVAQSVAAGELRVDIDVRGRDEAARLLQALARMRDALVHIVADVRRHAEGVAGASTRFAQGNQDLSRRTEQQAASLQQTAASMEELGSTVQHNAGHARRANELAREASAVAAQGGTVVAQVVSTMKGIEAGSRRIADIVNVIDGIAFQTNILALNAAVEAARAGETGRGFAVVAGEVRSLSQRCAGAAKEIKALITDSVQRVGAGSALADQAGHTMEDVVAAIGRVTELMGEISVASTEQSKGVAQVCQAVTEMDHVTQQNAALVQHGASAADGLKAQAQELLQAVAVFQLTRQASAPAPMLVAPVAATSVPAPVAAVPMAAAPVATPRWDGTERRGPQRATNIARPVFRARPAVALVQAMPARTGTYGD</sequence>
<dbReference type="PANTHER" id="PTHR43531:SF14">
    <property type="entry name" value="METHYL-ACCEPTING CHEMOTAXIS PROTEIN I-RELATED"/>
    <property type="match status" value="1"/>
</dbReference>
<organism evidence="8 9">
    <name type="scientific">Azohydromonas caseinilytica</name>
    <dbReference type="NCBI Taxonomy" id="2728836"/>
    <lineage>
        <taxon>Bacteria</taxon>
        <taxon>Pseudomonadati</taxon>
        <taxon>Pseudomonadota</taxon>
        <taxon>Betaproteobacteria</taxon>
        <taxon>Burkholderiales</taxon>
        <taxon>Sphaerotilaceae</taxon>
        <taxon>Azohydromonas</taxon>
    </lineage>
</organism>
<gene>
    <name evidence="8" type="ORF">HHL10_03780</name>
</gene>
<dbReference type="Pfam" id="PF00015">
    <property type="entry name" value="MCPsignal"/>
    <property type="match status" value="1"/>
</dbReference>
<dbReference type="CDD" id="cd11386">
    <property type="entry name" value="MCP_signal"/>
    <property type="match status" value="1"/>
</dbReference>
<name>A0A848F771_9BURK</name>
<dbReference type="SUPFAM" id="SSF58104">
    <property type="entry name" value="Methyl-accepting chemotaxis protein (MCP) signaling domain"/>
    <property type="match status" value="1"/>
</dbReference>
<keyword evidence="5" id="KW-0472">Membrane</keyword>
<dbReference type="GO" id="GO:0007165">
    <property type="term" value="P:signal transduction"/>
    <property type="evidence" value="ECO:0007669"/>
    <property type="project" value="UniProtKB-KW"/>
</dbReference>
<dbReference type="Pfam" id="PF00672">
    <property type="entry name" value="HAMP"/>
    <property type="match status" value="1"/>
</dbReference>
<dbReference type="Gene3D" id="1.10.287.950">
    <property type="entry name" value="Methyl-accepting chemotaxis protein"/>
    <property type="match status" value="1"/>
</dbReference>
<dbReference type="InterPro" id="IPR004089">
    <property type="entry name" value="MCPsignal_dom"/>
</dbReference>
<evidence type="ECO:0000256" key="3">
    <source>
        <dbReference type="ARBA" id="ARBA00029447"/>
    </source>
</evidence>
<evidence type="ECO:0000259" key="7">
    <source>
        <dbReference type="PROSITE" id="PS50885"/>
    </source>
</evidence>
<comment type="similarity">
    <text evidence="3">Belongs to the methyl-accepting chemotaxis (MCP) protein family.</text>
</comment>
<feature type="transmembrane region" description="Helical" evidence="5">
    <location>
        <begin position="72"/>
        <end position="92"/>
    </location>
</feature>
<feature type="domain" description="HAMP" evidence="7">
    <location>
        <begin position="94"/>
        <end position="146"/>
    </location>
</feature>
<dbReference type="GO" id="GO:0004888">
    <property type="term" value="F:transmembrane signaling receptor activity"/>
    <property type="evidence" value="ECO:0007669"/>
    <property type="project" value="InterPro"/>
</dbReference>
<dbReference type="InterPro" id="IPR051310">
    <property type="entry name" value="MCP_chemotaxis"/>
</dbReference>
<evidence type="ECO:0000256" key="2">
    <source>
        <dbReference type="ARBA" id="ARBA00022481"/>
    </source>
</evidence>
<keyword evidence="5" id="KW-0812">Transmembrane</keyword>
<dbReference type="PROSITE" id="PS50885">
    <property type="entry name" value="HAMP"/>
    <property type="match status" value="1"/>
</dbReference>
<protein>
    <submittedName>
        <fullName evidence="8">HAMP domain-containing protein</fullName>
    </submittedName>
</protein>
<dbReference type="SMART" id="SM00304">
    <property type="entry name" value="HAMP"/>
    <property type="match status" value="1"/>
</dbReference>
<evidence type="ECO:0000256" key="4">
    <source>
        <dbReference type="PROSITE-ProRule" id="PRU00284"/>
    </source>
</evidence>
<dbReference type="SMART" id="SM00283">
    <property type="entry name" value="MA"/>
    <property type="match status" value="1"/>
</dbReference>
<dbReference type="InterPro" id="IPR004090">
    <property type="entry name" value="Chemotax_Me-accpt_rcpt"/>
</dbReference>
<dbReference type="CDD" id="cd06225">
    <property type="entry name" value="HAMP"/>
    <property type="match status" value="1"/>
</dbReference>
<dbReference type="PANTHER" id="PTHR43531">
    <property type="entry name" value="PROTEIN ICFG"/>
    <property type="match status" value="1"/>
</dbReference>
<dbReference type="AlphaFoldDB" id="A0A848F771"/>
<accession>A0A848F771</accession>
<dbReference type="FunFam" id="1.10.287.950:FF:000001">
    <property type="entry name" value="Methyl-accepting chemotaxis sensory transducer"/>
    <property type="match status" value="1"/>
</dbReference>
<keyword evidence="5" id="KW-1133">Transmembrane helix</keyword>
<dbReference type="GO" id="GO:0005886">
    <property type="term" value="C:plasma membrane"/>
    <property type="evidence" value="ECO:0007669"/>
    <property type="project" value="TreeGrafter"/>
</dbReference>
<evidence type="ECO:0000259" key="6">
    <source>
        <dbReference type="PROSITE" id="PS50111"/>
    </source>
</evidence>
<keyword evidence="2" id="KW-0488">Methylation</keyword>
<feature type="domain" description="Methyl-accepting transducer" evidence="6">
    <location>
        <begin position="151"/>
        <end position="380"/>
    </location>
</feature>